<feature type="transmembrane region" description="Helical" evidence="1">
    <location>
        <begin position="42"/>
        <end position="63"/>
    </location>
</feature>
<accession>A0A0F7IG67</accession>
<feature type="transmembrane region" description="Helical" evidence="1">
    <location>
        <begin position="75"/>
        <end position="100"/>
    </location>
</feature>
<feature type="transmembrane region" description="Helical" evidence="1">
    <location>
        <begin position="12"/>
        <end position="36"/>
    </location>
</feature>
<dbReference type="Proteomes" id="UP000034723">
    <property type="component" value="Chromosome"/>
</dbReference>
<name>A0A0F7IG67_9EURY</name>
<keyword evidence="1" id="KW-0812">Transmembrane</keyword>
<evidence type="ECO:0000313" key="3">
    <source>
        <dbReference type="Proteomes" id="UP000034723"/>
    </source>
</evidence>
<dbReference type="AlphaFoldDB" id="A0A0F7IG67"/>
<gene>
    <name evidence="2" type="ORF">GAH_00808</name>
</gene>
<keyword evidence="3" id="KW-1185">Reference proteome</keyword>
<dbReference type="EMBL" id="CP011267">
    <property type="protein sequence ID" value="AKG91860.1"/>
    <property type="molecule type" value="Genomic_DNA"/>
</dbReference>
<sequence>MISGSEVLRRVYISLAISFIFGLILYFMLTGLYSIATTMKTFLSISYILLVFAVTFVTASVIIEHRSMSESGRPYYLIGGFVVASIVTFLFVCASNGVMMAVKSGLPPVEEFLLYISVLSAVAFTILKLIENSMKRY</sequence>
<evidence type="ECO:0000313" key="2">
    <source>
        <dbReference type="EMBL" id="AKG91860.1"/>
    </source>
</evidence>
<feature type="transmembrane region" description="Helical" evidence="1">
    <location>
        <begin position="112"/>
        <end position="130"/>
    </location>
</feature>
<proteinExistence type="predicted"/>
<evidence type="ECO:0000256" key="1">
    <source>
        <dbReference type="SAM" id="Phobius"/>
    </source>
</evidence>
<organism evidence="2 3">
    <name type="scientific">Geoglobus ahangari</name>
    <dbReference type="NCBI Taxonomy" id="113653"/>
    <lineage>
        <taxon>Archaea</taxon>
        <taxon>Methanobacteriati</taxon>
        <taxon>Methanobacteriota</taxon>
        <taxon>Archaeoglobi</taxon>
        <taxon>Archaeoglobales</taxon>
        <taxon>Archaeoglobaceae</taxon>
        <taxon>Geoglobus</taxon>
    </lineage>
</organism>
<reference evidence="2 3" key="1">
    <citation type="submission" date="2015-04" db="EMBL/GenBank/DDBJ databases">
        <title>The complete genome sequence of the hyperthermophilic, obligate iron-reducing archaeon Geoglobus ahangari strain 234T.</title>
        <authorList>
            <person name="Manzella M.P."/>
            <person name="Holmes D.E."/>
            <person name="Rocheleau J.M."/>
            <person name="Chung A."/>
            <person name="Reguera G."/>
            <person name="Kashefi K."/>
        </authorList>
    </citation>
    <scope>NUCLEOTIDE SEQUENCE [LARGE SCALE GENOMIC DNA]</scope>
    <source>
        <strain evidence="2 3">234</strain>
    </source>
</reference>
<dbReference type="GeneID" id="24803390"/>
<dbReference type="InParanoid" id="A0A0F7IG67"/>
<dbReference type="KEGG" id="gah:GAH_00808"/>
<dbReference type="STRING" id="113653.GAH_00808"/>
<keyword evidence="1" id="KW-1133">Transmembrane helix</keyword>
<keyword evidence="1" id="KW-0472">Membrane</keyword>
<protein>
    <recommendedName>
        <fullName evidence="4">Heat-shock protein</fullName>
    </recommendedName>
</protein>
<dbReference type="RefSeq" id="WP_048094828.1">
    <property type="nucleotide sequence ID" value="NZ_CP011267.1"/>
</dbReference>
<evidence type="ECO:0008006" key="4">
    <source>
        <dbReference type="Google" id="ProtNLM"/>
    </source>
</evidence>
<dbReference type="HOGENOM" id="CLU_157702_0_0_2"/>